<accession>A0AAV5S811</accession>
<dbReference type="AlphaFoldDB" id="A0AAV5S811"/>
<evidence type="ECO:0000313" key="1">
    <source>
        <dbReference type="EMBL" id="GMS79107.1"/>
    </source>
</evidence>
<feature type="non-terminal residue" evidence="1">
    <location>
        <position position="1"/>
    </location>
</feature>
<keyword evidence="2" id="KW-1185">Reference proteome</keyword>
<proteinExistence type="predicted"/>
<sequence length="142" mass="16519">VEEASPLCQHDFPGRMQTRTLEHFNWKCPLEGIAERIEYTLGCFLEEAYRPGDNDQVDLRFIVDRFRKLSLISGPWEIMCKAFSPDVTDEAMESYVNYTASRVEEMLHHVELWMINAEDRLWPEVALATVKRALGSNPINRD</sequence>
<gene>
    <name evidence="1" type="ORF">PENTCL1PPCAC_1282</name>
</gene>
<organism evidence="1 2">
    <name type="scientific">Pristionchus entomophagus</name>
    <dbReference type="NCBI Taxonomy" id="358040"/>
    <lineage>
        <taxon>Eukaryota</taxon>
        <taxon>Metazoa</taxon>
        <taxon>Ecdysozoa</taxon>
        <taxon>Nematoda</taxon>
        <taxon>Chromadorea</taxon>
        <taxon>Rhabditida</taxon>
        <taxon>Rhabditina</taxon>
        <taxon>Diplogasteromorpha</taxon>
        <taxon>Diplogasteroidea</taxon>
        <taxon>Neodiplogasteridae</taxon>
        <taxon>Pristionchus</taxon>
    </lineage>
</organism>
<feature type="non-terminal residue" evidence="1">
    <location>
        <position position="142"/>
    </location>
</feature>
<name>A0AAV5S811_9BILA</name>
<dbReference type="EMBL" id="BTSX01000001">
    <property type="protein sequence ID" value="GMS79107.1"/>
    <property type="molecule type" value="Genomic_DNA"/>
</dbReference>
<reference evidence="1" key="1">
    <citation type="submission" date="2023-10" db="EMBL/GenBank/DDBJ databases">
        <title>Genome assembly of Pristionchus species.</title>
        <authorList>
            <person name="Yoshida K."/>
            <person name="Sommer R.J."/>
        </authorList>
    </citation>
    <scope>NUCLEOTIDE SEQUENCE</scope>
    <source>
        <strain evidence="1">RS0144</strain>
    </source>
</reference>
<dbReference type="Proteomes" id="UP001432027">
    <property type="component" value="Unassembled WGS sequence"/>
</dbReference>
<comment type="caution">
    <text evidence="1">The sequence shown here is derived from an EMBL/GenBank/DDBJ whole genome shotgun (WGS) entry which is preliminary data.</text>
</comment>
<evidence type="ECO:0000313" key="2">
    <source>
        <dbReference type="Proteomes" id="UP001432027"/>
    </source>
</evidence>
<protein>
    <submittedName>
        <fullName evidence="1">Uncharacterized protein</fullName>
    </submittedName>
</protein>